<dbReference type="Proteomes" id="UP000015105">
    <property type="component" value="Chromosome 4D"/>
</dbReference>
<accession>A0A453JCP9</accession>
<evidence type="ECO:0000313" key="3">
    <source>
        <dbReference type="Proteomes" id="UP000015105"/>
    </source>
</evidence>
<dbReference type="AlphaFoldDB" id="A0A453JCP9"/>
<dbReference type="Gramene" id="AET4Gv20867700.1">
    <property type="protein sequence ID" value="AET4Gv20867700.1"/>
    <property type="gene ID" value="AET4Gv20867700"/>
</dbReference>
<keyword evidence="1" id="KW-0472">Membrane</keyword>
<protein>
    <submittedName>
        <fullName evidence="2">Uncharacterized protein</fullName>
    </submittedName>
</protein>
<keyword evidence="1" id="KW-0812">Transmembrane</keyword>
<keyword evidence="1" id="KW-1133">Transmembrane helix</keyword>
<sequence length="56" mass="6717">MLKFLLPHRETPFEILFLFDICISFGHLGCCCYRVMLLNRSSNSLWTLYLELLIEY</sequence>
<evidence type="ECO:0000313" key="2">
    <source>
        <dbReference type="EnsemblPlants" id="AET4Gv20867700.1"/>
    </source>
</evidence>
<proteinExistence type="predicted"/>
<keyword evidence="3" id="KW-1185">Reference proteome</keyword>
<dbReference type="EnsemblPlants" id="AET4Gv20867700.1">
    <property type="protein sequence ID" value="AET4Gv20867700.1"/>
    <property type="gene ID" value="AET4Gv20867700"/>
</dbReference>
<feature type="transmembrane region" description="Helical" evidence="1">
    <location>
        <begin position="15"/>
        <end position="36"/>
    </location>
</feature>
<reference evidence="2" key="4">
    <citation type="submission" date="2019-03" db="UniProtKB">
        <authorList>
            <consortium name="EnsemblPlants"/>
        </authorList>
    </citation>
    <scope>IDENTIFICATION</scope>
</reference>
<evidence type="ECO:0000256" key="1">
    <source>
        <dbReference type="SAM" id="Phobius"/>
    </source>
</evidence>
<reference evidence="3" key="2">
    <citation type="journal article" date="2017" name="Nat. Plants">
        <title>The Aegilops tauschii genome reveals multiple impacts of transposons.</title>
        <authorList>
            <person name="Zhao G."/>
            <person name="Zou C."/>
            <person name="Li K."/>
            <person name="Wang K."/>
            <person name="Li T."/>
            <person name="Gao L."/>
            <person name="Zhang X."/>
            <person name="Wang H."/>
            <person name="Yang Z."/>
            <person name="Liu X."/>
            <person name="Jiang W."/>
            <person name="Mao L."/>
            <person name="Kong X."/>
            <person name="Jiao Y."/>
            <person name="Jia J."/>
        </authorList>
    </citation>
    <scope>NUCLEOTIDE SEQUENCE [LARGE SCALE GENOMIC DNA]</scope>
    <source>
        <strain evidence="3">cv. AL8/78</strain>
    </source>
</reference>
<name>A0A453JCP9_AEGTS</name>
<reference evidence="3" key="1">
    <citation type="journal article" date="2014" name="Science">
        <title>Ancient hybridizations among the ancestral genomes of bread wheat.</title>
        <authorList>
            <consortium name="International Wheat Genome Sequencing Consortium,"/>
            <person name="Marcussen T."/>
            <person name="Sandve S.R."/>
            <person name="Heier L."/>
            <person name="Spannagl M."/>
            <person name="Pfeifer M."/>
            <person name="Jakobsen K.S."/>
            <person name="Wulff B.B."/>
            <person name="Steuernagel B."/>
            <person name="Mayer K.F."/>
            <person name="Olsen O.A."/>
        </authorList>
    </citation>
    <scope>NUCLEOTIDE SEQUENCE [LARGE SCALE GENOMIC DNA]</scope>
    <source>
        <strain evidence="3">cv. AL8/78</strain>
    </source>
</reference>
<organism evidence="2 3">
    <name type="scientific">Aegilops tauschii subsp. strangulata</name>
    <name type="common">Goatgrass</name>
    <dbReference type="NCBI Taxonomy" id="200361"/>
    <lineage>
        <taxon>Eukaryota</taxon>
        <taxon>Viridiplantae</taxon>
        <taxon>Streptophyta</taxon>
        <taxon>Embryophyta</taxon>
        <taxon>Tracheophyta</taxon>
        <taxon>Spermatophyta</taxon>
        <taxon>Magnoliopsida</taxon>
        <taxon>Liliopsida</taxon>
        <taxon>Poales</taxon>
        <taxon>Poaceae</taxon>
        <taxon>BOP clade</taxon>
        <taxon>Pooideae</taxon>
        <taxon>Triticodae</taxon>
        <taxon>Triticeae</taxon>
        <taxon>Triticinae</taxon>
        <taxon>Aegilops</taxon>
    </lineage>
</organism>
<reference evidence="2" key="5">
    <citation type="journal article" date="2021" name="G3 (Bethesda)">
        <title>Aegilops tauschii genome assembly Aet v5.0 features greater sequence contiguity and improved annotation.</title>
        <authorList>
            <person name="Wang L."/>
            <person name="Zhu T."/>
            <person name="Rodriguez J.C."/>
            <person name="Deal K.R."/>
            <person name="Dubcovsky J."/>
            <person name="McGuire P.E."/>
            <person name="Lux T."/>
            <person name="Spannagl M."/>
            <person name="Mayer K.F.X."/>
            <person name="Baldrich P."/>
            <person name="Meyers B.C."/>
            <person name="Huo N."/>
            <person name="Gu Y.Q."/>
            <person name="Zhou H."/>
            <person name="Devos K.M."/>
            <person name="Bennetzen J.L."/>
            <person name="Unver T."/>
            <person name="Budak H."/>
            <person name="Gulick P.J."/>
            <person name="Galiba G."/>
            <person name="Kalapos B."/>
            <person name="Nelson D.R."/>
            <person name="Li P."/>
            <person name="You F.M."/>
            <person name="Luo M.C."/>
            <person name="Dvorak J."/>
        </authorList>
    </citation>
    <scope>NUCLEOTIDE SEQUENCE [LARGE SCALE GENOMIC DNA]</scope>
    <source>
        <strain evidence="2">cv. AL8/78</strain>
    </source>
</reference>
<reference evidence="2" key="3">
    <citation type="journal article" date="2017" name="Nature">
        <title>Genome sequence of the progenitor of the wheat D genome Aegilops tauschii.</title>
        <authorList>
            <person name="Luo M.C."/>
            <person name="Gu Y.Q."/>
            <person name="Puiu D."/>
            <person name="Wang H."/>
            <person name="Twardziok S.O."/>
            <person name="Deal K.R."/>
            <person name="Huo N."/>
            <person name="Zhu T."/>
            <person name="Wang L."/>
            <person name="Wang Y."/>
            <person name="McGuire P.E."/>
            <person name="Liu S."/>
            <person name="Long H."/>
            <person name="Ramasamy R.K."/>
            <person name="Rodriguez J.C."/>
            <person name="Van S.L."/>
            <person name="Yuan L."/>
            <person name="Wang Z."/>
            <person name="Xia Z."/>
            <person name="Xiao L."/>
            <person name="Anderson O.D."/>
            <person name="Ouyang S."/>
            <person name="Liang Y."/>
            <person name="Zimin A.V."/>
            <person name="Pertea G."/>
            <person name="Qi P."/>
            <person name="Bennetzen J.L."/>
            <person name="Dai X."/>
            <person name="Dawson M.W."/>
            <person name="Muller H.G."/>
            <person name="Kugler K."/>
            <person name="Rivarola-Duarte L."/>
            <person name="Spannagl M."/>
            <person name="Mayer K.F.X."/>
            <person name="Lu F.H."/>
            <person name="Bevan M.W."/>
            <person name="Leroy P."/>
            <person name="Li P."/>
            <person name="You F.M."/>
            <person name="Sun Q."/>
            <person name="Liu Z."/>
            <person name="Lyons E."/>
            <person name="Wicker T."/>
            <person name="Salzberg S.L."/>
            <person name="Devos K.M."/>
            <person name="Dvorak J."/>
        </authorList>
    </citation>
    <scope>NUCLEOTIDE SEQUENCE [LARGE SCALE GENOMIC DNA]</scope>
    <source>
        <strain evidence="2">cv. AL8/78</strain>
    </source>
</reference>